<accession>A0A0V0Y1S9</accession>
<evidence type="ECO:0000256" key="1">
    <source>
        <dbReference type="SAM" id="MobiDB-lite"/>
    </source>
</evidence>
<comment type="caution">
    <text evidence="2">The sequence shown here is derived from an EMBL/GenBank/DDBJ whole genome shotgun (WGS) entry which is preliminary data.</text>
</comment>
<dbReference type="EMBL" id="JYDU01000077">
    <property type="protein sequence ID" value="KRX94091.1"/>
    <property type="molecule type" value="Genomic_DNA"/>
</dbReference>
<sequence length="239" mass="27340">MLQRAAAEILEYMHHQEPPLEDPQYLLGLMERSVDLLIPVECFPLFTIQVKMLLQTLWQRGTSWEDLLSIGFMEQWTRWNQVAGPAEDPSSTRACTDRTWSSETTGDPRILDVSSETEEIMGAFMVARVLRSIQHMVVLGVHSIICWCGSEIAHTWSPSSAHLSTHRVAKIQHLVEHAACRHCPEWQNLLTLSDVRAITLFKLVEKLLRRHGLKWLACAHNAWHFRVSANGRSGLKNEK</sequence>
<feature type="compositionally biased region" description="Polar residues" evidence="1">
    <location>
        <begin position="89"/>
        <end position="103"/>
    </location>
</feature>
<dbReference type="Proteomes" id="UP000054815">
    <property type="component" value="Unassembled WGS sequence"/>
</dbReference>
<reference evidence="2 3" key="1">
    <citation type="submission" date="2015-01" db="EMBL/GenBank/DDBJ databases">
        <title>Evolution of Trichinella species and genotypes.</title>
        <authorList>
            <person name="Korhonen P.K."/>
            <person name="Edoardo P."/>
            <person name="Giuseppe L.R."/>
            <person name="Gasser R.B."/>
        </authorList>
    </citation>
    <scope>NUCLEOTIDE SEQUENCE [LARGE SCALE GENOMIC DNA]</scope>
    <source>
        <strain evidence="2">ISS141</strain>
    </source>
</reference>
<feature type="region of interest" description="Disordered" evidence="1">
    <location>
        <begin position="83"/>
        <end position="103"/>
    </location>
</feature>
<gene>
    <name evidence="2" type="ORF">T4E_7646</name>
</gene>
<evidence type="ECO:0000313" key="3">
    <source>
        <dbReference type="Proteomes" id="UP000054815"/>
    </source>
</evidence>
<dbReference type="STRING" id="6337.A0A0V0Y1S9"/>
<evidence type="ECO:0000313" key="2">
    <source>
        <dbReference type="EMBL" id="KRX94091.1"/>
    </source>
</evidence>
<protein>
    <submittedName>
        <fullName evidence="2">Uncharacterized protein</fullName>
    </submittedName>
</protein>
<dbReference type="AlphaFoldDB" id="A0A0V0Y1S9"/>
<proteinExistence type="predicted"/>
<name>A0A0V0Y1S9_TRIPS</name>
<organism evidence="2 3">
    <name type="scientific">Trichinella pseudospiralis</name>
    <name type="common">Parasitic roundworm</name>
    <dbReference type="NCBI Taxonomy" id="6337"/>
    <lineage>
        <taxon>Eukaryota</taxon>
        <taxon>Metazoa</taxon>
        <taxon>Ecdysozoa</taxon>
        <taxon>Nematoda</taxon>
        <taxon>Enoplea</taxon>
        <taxon>Dorylaimia</taxon>
        <taxon>Trichinellida</taxon>
        <taxon>Trichinellidae</taxon>
        <taxon>Trichinella</taxon>
    </lineage>
</organism>